<gene>
    <name evidence="9" type="primary">cmk_2</name>
    <name evidence="9" type="ORF">NCTC10429_05603</name>
</gene>
<dbReference type="GO" id="GO:0005524">
    <property type="term" value="F:ATP binding"/>
    <property type="evidence" value="ECO:0007669"/>
    <property type="project" value="UniProtKB-KW"/>
</dbReference>
<protein>
    <recommendedName>
        <fullName evidence="1">(d)CMP kinase</fullName>
        <ecNumber evidence="1">2.7.4.25</ecNumber>
    </recommendedName>
</protein>
<dbReference type="EMBL" id="UGEX01000003">
    <property type="protein sequence ID" value="STM58978.1"/>
    <property type="molecule type" value="Genomic_DNA"/>
</dbReference>
<dbReference type="AlphaFoldDB" id="A0A377E5Y2"/>
<keyword evidence="5" id="KW-0067">ATP-binding</keyword>
<dbReference type="Gene3D" id="3.40.50.300">
    <property type="entry name" value="P-loop containing nucleotide triphosphate hydrolases"/>
    <property type="match status" value="1"/>
</dbReference>
<evidence type="ECO:0000313" key="10">
    <source>
        <dbReference type="Proteomes" id="UP000254088"/>
    </source>
</evidence>
<dbReference type="GO" id="GO:0036431">
    <property type="term" value="F:dCMP kinase activity"/>
    <property type="evidence" value="ECO:0007669"/>
    <property type="project" value="InterPro"/>
</dbReference>
<dbReference type="EC" id="2.7.4.25" evidence="1"/>
<evidence type="ECO:0000256" key="6">
    <source>
        <dbReference type="ARBA" id="ARBA00047615"/>
    </source>
</evidence>
<reference evidence="9 10" key="1">
    <citation type="submission" date="2018-06" db="EMBL/GenBank/DDBJ databases">
        <authorList>
            <consortium name="Pathogen Informatics"/>
            <person name="Doyle S."/>
        </authorList>
    </citation>
    <scope>NUCLEOTIDE SEQUENCE [LARGE SCALE GENOMIC DNA]</scope>
    <source>
        <strain evidence="9 10">NCTC10429</strain>
    </source>
</reference>
<comment type="catalytic activity">
    <reaction evidence="7">
        <text>CMP + ATP = CDP + ADP</text>
        <dbReference type="Rhea" id="RHEA:11600"/>
        <dbReference type="ChEBI" id="CHEBI:30616"/>
        <dbReference type="ChEBI" id="CHEBI:58069"/>
        <dbReference type="ChEBI" id="CHEBI:60377"/>
        <dbReference type="ChEBI" id="CHEBI:456216"/>
        <dbReference type="EC" id="2.7.4.25"/>
    </reaction>
</comment>
<keyword evidence="2 9" id="KW-0808">Transferase</keyword>
<sequence length="79" mass="8660">MTAIAPVITIDGPSGAGKGTLCKAMAEALQWHLLDSGAIYRVLALAALHHHVDVASEDALVRWHPIWMYVLCRPMAIWK</sequence>
<organism evidence="9 10">
    <name type="scientific">Escherichia coli</name>
    <dbReference type="NCBI Taxonomy" id="562"/>
    <lineage>
        <taxon>Bacteria</taxon>
        <taxon>Pseudomonadati</taxon>
        <taxon>Pseudomonadota</taxon>
        <taxon>Gammaproteobacteria</taxon>
        <taxon>Enterobacterales</taxon>
        <taxon>Enterobacteriaceae</taxon>
        <taxon>Escherichia</taxon>
    </lineage>
</organism>
<evidence type="ECO:0000256" key="7">
    <source>
        <dbReference type="ARBA" id="ARBA00048478"/>
    </source>
</evidence>
<proteinExistence type="predicted"/>
<dbReference type="Proteomes" id="UP000254088">
    <property type="component" value="Unassembled WGS sequence"/>
</dbReference>
<comment type="catalytic activity">
    <reaction evidence="6">
        <text>dCMP + ATP = dCDP + ADP</text>
        <dbReference type="Rhea" id="RHEA:25094"/>
        <dbReference type="ChEBI" id="CHEBI:30616"/>
        <dbReference type="ChEBI" id="CHEBI:57566"/>
        <dbReference type="ChEBI" id="CHEBI:58593"/>
        <dbReference type="ChEBI" id="CHEBI:456216"/>
        <dbReference type="EC" id="2.7.4.25"/>
    </reaction>
</comment>
<evidence type="ECO:0000256" key="1">
    <source>
        <dbReference type="ARBA" id="ARBA00012906"/>
    </source>
</evidence>
<evidence type="ECO:0000256" key="3">
    <source>
        <dbReference type="ARBA" id="ARBA00022741"/>
    </source>
</evidence>
<dbReference type="Pfam" id="PF02224">
    <property type="entry name" value="Cytidylate_kin"/>
    <property type="match status" value="1"/>
</dbReference>
<dbReference type="InterPro" id="IPR027417">
    <property type="entry name" value="P-loop_NTPase"/>
</dbReference>
<evidence type="ECO:0000259" key="8">
    <source>
        <dbReference type="Pfam" id="PF02224"/>
    </source>
</evidence>
<evidence type="ECO:0000256" key="4">
    <source>
        <dbReference type="ARBA" id="ARBA00022777"/>
    </source>
</evidence>
<keyword evidence="4 9" id="KW-0418">Kinase</keyword>
<evidence type="ECO:0000256" key="5">
    <source>
        <dbReference type="ARBA" id="ARBA00022840"/>
    </source>
</evidence>
<keyword evidence="3" id="KW-0547">Nucleotide-binding</keyword>
<dbReference type="InterPro" id="IPR011994">
    <property type="entry name" value="Cytidylate_kinase_dom"/>
</dbReference>
<name>A0A377E5Y2_ECOLX</name>
<feature type="domain" description="Cytidylate kinase" evidence="8">
    <location>
        <begin position="8"/>
        <end position="62"/>
    </location>
</feature>
<evidence type="ECO:0000256" key="2">
    <source>
        <dbReference type="ARBA" id="ARBA00022679"/>
    </source>
</evidence>
<dbReference type="SUPFAM" id="SSF52540">
    <property type="entry name" value="P-loop containing nucleoside triphosphate hydrolases"/>
    <property type="match status" value="1"/>
</dbReference>
<dbReference type="GO" id="GO:0036430">
    <property type="term" value="F:CMP kinase activity"/>
    <property type="evidence" value="ECO:0007669"/>
    <property type="project" value="RHEA"/>
</dbReference>
<accession>A0A377E5Y2</accession>
<evidence type="ECO:0000313" key="9">
    <source>
        <dbReference type="EMBL" id="STM58978.1"/>
    </source>
</evidence>